<dbReference type="Gene3D" id="2.70.98.40">
    <property type="entry name" value="Glycoside hydrolase, family 65, N-terminal domain"/>
    <property type="match status" value="1"/>
</dbReference>
<dbReference type="InterPro" id="IPR005194">
    <property type="entry name" value="Glyco_hydro_65_C"/>
</dbReference>
<dbReference type="SUPFAM" id="SSF48208">
    <property type="entry name" value="Six-hairpin glycosidases"/>
    <property type="match status" value="1"/>
</dbReference>
<evidence type="ECO:0000256" key="1">
    <source>
        <dbReference type="ARBA" id="ARBA00006768"/>
    </source>
</evidence>
<comment type="caution">
    <text evidence="6">The sequence shown here is derived from an EMBL/GenBank/DDBJ whole genome shotgun (WGS) entry which is preliminary data.</text>
</comment>
<name>A0ABT2PE52_9MICO</name>
<organism evidence="6 7">
    <name type="scientific">Microbacterium memoriense</name>
    <dbReference type="NCBI Taxonomy" id="2978350"/>
    <lineage>
        <taxon>Bacteria</taxon>
        <taxon>Bacillati</taxon>
        <taxon>Actinomycetota</taxon>
        <taxon>Actinomycetes</taxon>
        <taxon>Micrococcales</taxon>
        <taxon>Microbacteriaceae</taxon>
        <taxon>Microbacterium</taxon>
    </lineage>
</organism>
<dbReference type="NCBIfam" id="NF010380">
    <property type="entry name" value="PRK13807.1"/>
    <property type="match status" value="1"/>
</dbReference>
<reference evidence="6 7" key="1">
    <citation type="journal article" date="2024" name="Int. J. Syst. Evol. Microbiol.">
        <title>Microbacterium memoriense sp. nov., a member of the Actinomycetota from marine beach sediment of the north coast of Portugal.</title>
        <authorList>
            <person name="Santos J.D.N.D."/>
            <person name="Klimek D."/>
            <person name="Calusinska M."/>
            <person name="Lobo-da-Cunha A."/>
            <person name="Catita J."/>
            <person name="Goncalves H."/>
            <person name="Gonzalez I."/>
            <person name="Lage O.M."/>
        </authorList>
    </citation>
    <scope>NUCLEOTIDE SEQUENCE [LARGE SCALE GENOMIC DNA]</scope>
    <source>
        <strain evidence="6 7">PMIC_1C1B</strain>
    </source>
</reference>
<dbReference type="InterPro" id="IPR005196">
    <property type="entry name" value="Glyco_hydro_65_N"/>
</dbReference>
<dbReference type="Gene3D" id="2.60.420.10">
    <property type="entry name" value="Maltose phosphorylase, domain 3"/>
    <property type="match status" value="1"/>
</dbReference>
<keyword evidence="2" id="KW-0326">Glycosidase</keyword>
<dbReference type="InterPro" id="IPR011013">
    <property type="entry name" value="Gal_mutarotase_sf_dom"/>
</dbReference>
<dbReference type="PANTHER" id="PTHR11051">
    <property type="entry name" value="GLYCOSYL HYDROLASE-RELATED"/>
    <property type="match status" value="1"/>
</dbReference>
<dbReference type="InterPro" id="IPR037018">
    <property type="entry name" value="GH65_N"/>
</dbReference>
<evidence type="ECO:0000256" key="2">
    <source>
        <dbReference type="ARBA" id="ARBA00023295"/>
    </source>
</evidence>
<dbReference type="Pfam" id="PF03632">
    <property type="entry name" value="Glyco_hydro_65m"/>
    <property type="match status" value="1"/>
</dbReference>
<dbReference type="InterPro" id="IPR008928">
    <property type="entry name" value="6-hairpin_glycosidase_sf"/>
</dbReference>
<keyword evidence="7" id="KW-1185">Reference proteome</keyword>
<accession>A0ABT2PE52</accession>
<dbReference type="PIRSF" id="PIRSF036289">
    <property type="entry name" value="Glycosyl_hydrolase_malt_phosph"/>
    <property type="match status" value="1"/>
</dbReference>
<dbReference type="Proteomes" id="UP001300496">
    <property type="component" value="Unassembled WGS sequence"/>
</dbReference>
<evidence type="ECO:0000259" key="5">
    <source>
        <dbReference type="Pfam" id="PF03636"/>
    </source>
</evidence>
<dbReference type="InterPro" id="IPR012341">
    <property type="entry name" value="6hp_glycosidase-like_sf"/>
</dbReference>
<dbReference type="InterPro" id="IPR005195">
    <property type="entry name" value="Glyco_hydro_65_M"/>
</dbReference>
<dbReference type="Pfam" id="PF03636">
    <property type="entry name" value="Glyco_hydro_65N"/>
    <property type="match status" value="1"/>
</dbReference>
<dbReference type="InterPro" id="IPR017045">
    <property type="entry name" value="Malt_Pase/Glycosyl_Hdrlase"/>
</dbReference>
<comment type="similarity">
    <text evidence="1">Belongs to the glycosyl hydrolase 65 family.</text>
</comment>
<evidence type="ECO:0000259" key="3">
    <source>
        <dbReference type="Pfam" id="PF03632"/>
    </source>
</evidence>
<feature type="domain" description="Glycoside hydrolase family 65 N-terminal" evidence="5">
    <location>
        <begin position="23"/>
        <end position="273"/>
    </location>
</feature>
<evidence type="ECO:0000313" key="7">
    <source>
        <dbReference type="Proteomes" id="UP001300496"/>
    </source>
</evidence>
<dbReference type="Gene3D" id="1.50.10.10">
    <property type="match status" value="1"/>
</dbReference>
<dbReference type="Pfam" id="PF03633">
    <property type="entry name" value="Glyco_hydro_65C"/>
    <property type="match status" value="1"/>
</dbReference>
<dbReference type="PANTHER" id="PTHR11051:SF14">
    <property type="entry name" value="MALTOSE PHOSPHORYLASE"/>
    <property type="match status" value="1"/>
</dbReference>
<dbReference type="SUPFAM" id="SSF74650">
    <property type="entry name" value="Galactose mutarotase-like"/>
    <property type="match status" value="1"/>
</dbReference>
<sequence length="767" mass="86245">MAQEEAELMGERVFDIARDAVETTRLDHDRIRLIESITSIGNGHMGMRGNFEEGYSGDTHKGTYIAGVWFPDKTRVGWWKNGYPDYFGKVINAIDLIAVGIELDGVPVDLFTGRHTDFALRLDLRNGLLSRSYVYETAQARVRLSFERFLSVQTRELCLQRIRVEVLSGTAEVQLTPRLNGDVHNVDANYGEQFWQEESRGSLPVPYLSVRTIANPFGTPQFTVTAAMRAEATGLTCAAAIDAPWEVGTVFTGTLSAGQTAELIKTTAVVTTRDIDAADHVDAVGTLLEESGIRSFDEQLAAHTALWEQRWARAQVVIEGDDEAQQGIQFNLFQLFSTYFGEDQRLNVGPKGFTGEKYGGATYWDTEAYLVPLYLAVAPPEVSRSLLTYRHEQLPQAQHNARQQDLAGALYPMVTFTGVECHNEWEITFEEIHRNGAIAYAIHNYTRYTADRSYLEGPGIEVLVEISRFWADRVHFSARTGTYMLHGVTGPNEYENNVNNNWYTNYLASWVLRYTRATLAELPEARAARLGVSAEESARWQLIADGMYLPVDDQLGINVQHDGFLDKDLRSTATIPAAQRPINQNWSWDRILRSCFIKQADVLQGMYLFEEDFSVDDLRRNFDFYEPMTVHESSLSASIHSIVASSIGNEDGAIELYRRTARLDLDNYNDDTEDGLHITSMSGAWLSIVQGFAGMRVREDTLSLRPFCPDGWDAYTFTVGFRGRVMEVRVSAASVELTLREGDAIEIDVHDRTHLLEDVLTLTSVTT</sequence>
<gene>
    <name evidence="6" type="ORF">N4R40_10945</name>
</gene>
<dbReference type="EMBL" id="JAODOR010000011">
    <property type="protein sequence ID" value="MCT9002883.1"/>
    <property type="molecule type" value="Genomic_DNA"/>
</dbReference>
<dbReference type="GO" id="GO:0016787">
    <property type="term" value="F:hydrolase activity"/>
    <property type="evidence" value="ECO:0007669"/>
    <property type="project" value="UniProtKB-KW"/>
</dbReference>
<keyword evidence="6" id="KW-0378">Hydrolase</keyword>
<protein>
    <submittedName>
        <fullName evidence="6">Family 65 glycosyl hydrolase domain-containing protein</fullName>
    </submittedName>
</protein>
<feature type="domain" description="Glycoside hydrolase family 65 C-terminal" evidence="4">
    <location>
        <begin position="695"/>
        <end position="755"/>
    </location>
</feature>
<proteinExistence type="inferred from homology"/>
<feature type="domain" description="Glycoside hydrolase family 65 central catalytic" evidence="3">
    <location>
        <begin position="329"/>
        <end position="685"/>
    </location>
</feature>
<dbReference type="RefSeq" id="WP_261607402.1">
    <property type="nucleotide sequence ID" value="NZ_JAODOR010000011.1"/>
</dbReference>
<evidence type="ECO:0000259" key="4">
    <source>
        <dbReference type="Pfam" id="PF03633"/>
    </source>
</evidence>
<evidence type="ECO:0000313" key="6">
    <source>
        <dbReference type="EMBL" id="MCT9002883.1"/>
    </source>
</evidence>